<dbReference type="SUPFAM" id="SSF55753">
    <property type="entry name" value="Actin depolymerizing proteins"/>
    <property type="match status" value="4"/>
</dbReference>
<dbReference type="GeneID" id="10506181"/>
<dbReference type="SMART" id="SM00262">
    <property type="entry name" value="GEL"/>
    <property type="match status" value="3"/>
</dbReference>
<feature type="compositionally biased region" description="Polar residues" evidence="1">
    <location>
        <begin position="178"/>
        <end position="202"/>
    </location>
</feature>
<dbReference type="EMBL" id="GL871453">
    <property type="protein sequence ID" value="EGC29295.1"/>
    <property type="molecule type" value="Genomic_DNA"/>
</dbReference>
<name>F1A3D7_DICPU</name>
<dbReference type="RefSeq" id="XP_003294178.1">
    <property type="nucleotide sequence ID" value="XM_003294130.1"/>
</dbReference>
<dbReference type="GO" id="GO:0051015">
    <property type="term" value="F:actin filament binding"/>
    <property type="evidence" value="ECO:0000318"/>
    <property type="project" value="GO_Central"/>
</dbReference>
<dbReference type="Proteomes" id="UP000001064">
    <property type="component" value="Unassembled WGS sequence"/>
</dbReference>
<feature type="region of interest" description="Disordered" evidence="1">
    <location>
        <begin position="321"/>
        <end position="371"/>
    </location>
</feature>
<feature type="compositionally biased region" description="Low complexity" evidence="1">
    <location>
        <begin position="360"/>
        <end position="370"/>
    </location>
</feature>
<feature type="compositionally biased region" description="Gly residues" evidence="1">
    <location>
        <begin position="206"/>
        <end position="216"/>
    </location>
</feature>
<accession>F1A3D7</accession>
<dbReference type="GO" id="GO:0051014">
    <property type="term" value="P:actin filament severing"/>
    <property type="evidence" value="ECO:0000318"/>
    <property type="project" value="GO_Central"/>
</dbReference>
<feature type="compositionally biased region" description="Low complexity" evidence="1">
    <location>
        <begin position="241"/>
        <end position="252"/>
    </location>
</feature>
<feature type="compositionally biased region" description="Basic and acidic residues" evidence="1">
    <location>
        <begin position="456"/>
        <end position="490"/>
    </location>
</feature>
<keyword evidence="4" id="KW-1185">Reference proteome</keyword>
<organism evidence="3 4">
    <name type="scientific">Dictyostelium purpureum</name>
    <name type="common">Slime mold</name>
    <dbReference type="NCBI Taxonomy" id="5786"/>
    <lineage>
        <taxon>Eukaryota</taxon>
        <taxon>Amoebozoa</taxon>
        <taxon>Evosea</taxon>
        <taxon>Eumycetozoa</taxon>
        <taxon>Dictyostelia</taxon>
        <taxon>Dictyosteliales</taxon>
        <taxon>Dictyosteliaceae</taxon>
        <taxon>Dictyostelium</taxon>
    </lineage>
</organism>
<feature type="compositionally biased region" description="Polar residues" evidence="1">
    <location>
        <begin position="1411"/>
        <end position="1430"/>
    </location>
</feature>
<dbReference type="FunCoup" id="F1A3D7">
    <property type="interactions" value="569"/>
</dbReference>
<feature type="region of interest" description="Disordered" evidence="1">
    <location>
        <begin position="1376"/>
        <end position="1451"/>
    </location>
</feature>
<dbReference type="PRINTS" id="PR00597">
    <property type="entry name" value="GELSOLIN"/>
</dbReference>
<dbReference type="InterPro" id="IPR007122">
    <property type="entry name" value="Villin/Gelsolin"/>
</dbReference>
<feature type="compositionally biased region" description="Low complexity" evidence="1">
    <location>
        <begin position="1392"/>
        <end position="1409"/>
    </location>
</feature>
<feature type="compositionally biased region" description="Polar residues" evidence="1">
    <location>
        <begin position="321"/>
        <end position="359"/>
    </location>
</feature>
<dbReference type="OrthoDB" id="6375767at2759"/>
<dbReference type="Gene3D" id="3.40.20.10">
    <property type="entry name" value="Severin"/>
    <property type="match status" value="4"/>
</dbReference>
<feature type="region of interest" description="Disordered" evidence="1">
    <location>
        <begin position="456"/>
        <end position="511"/>
    </location>
</feature>
<feature type="compositionally biased region" description="Polar residues" evidence="1">
    <location>
        <begin position="1376"/>
        <end position="1387"/>
    </location>
</feature>
<feature type="region of interest" description="Disordered" evidence="1">
    <location>
        <begin position="1"/>
        <end position="259"/>
    </location>
</feature>
<dbReference type="STRING" id="5786.F1A3D7"/>
<feature type="compositionally biased region" description="Low complexity" evidence="1">
    <location>
        <begin position="25"/>
        <end position="86"/>
    </location>
</feature>
<dbReference type="OMA" id="IYWWEGV"/>
<dbReference type="eggNOG" id="KOG0443">
    <property type="taxonomic scope" value="Eukaryota"/>
</dbReference>
<dbReference type="PANTHER" id="PTHR11977">
    <property type="entry name" value="VILLIN"/>
    <property type="match status" value="1"/>
</dbReference>
<dbReference type="InterPro" id="IPR029006">
    <property type="entry name" value="ADF-H/Gelsolin-like_dom_sf"/>
</dbReference>
<dbReference type="VEuPathDB" id="AmoebaDB:DICPUDRAFT_95982"/>
<dbReference type="Pfam" id="PF00626">
    <property type="entry name" value="Gelsolin"/>
    <property type="match status" value="1"/>
</dbReference>
<evidence type="ECO:0000256" key="1">
    <source>
        <dbReference type="SAM" id="MobiDB-lite"/>
    </source>
</evidence>
<evidence type="ECO:0000313" key="3">
    <source>
        <dbReference type="EMBL" id="EGC29295.1"/>
    </source>
</evidence>
<dbReference type="GO" id="GO:0008154">
    <property type="term" value="P:actin polymerization or depolymerization"/>
    <property type="evidence" value="ECO:0000318"/>
    <property type="project" value="GO_Central"/>
</dbReference>
<protein>
    <recommendedName>
        <fullName evidence="2">Gelsolin-like domain-containing protein</fullName>
    </recommendedName>
</protein>
<sequence length="1451" mass="165272">MEPKKSVKSNKKPPGGGAKKANEGSTINQNHQQQQQQLQQSPTSTTSSSPSSSSPVSPSLASTTLSLSSPPSPTNSSSPSTSPIISAPKPEEEELSIGEREILNKNIQDIKKKKQESDHAHKKEKQKKMEEKKKMINEIEHKKHEEEKKLKKEEEEKKKKLEKEAKEIDQKLHELAKTNPSISSTLGRNSGSSMLHGNNSLSKFGGTIGKGGGSKPGFGTISDSRILEALKKKQIQGGGSVSSNSSSGSNEGSLRKYSSHNSIGIKSGSLFRTISIPRLSKQQISVLDVFNQNGSSNSNGSSPSTSLTNLSSSLQSAPNSLASMFNAPSSGNLSTSSAGNTNGSPSLSSNRPHSINLNGSSSSAVSSASSQHLNPNGTFNFKNFIPNSTRKTKLNDFSASQRLSLKDNFFSPSNTQKRWEEYVKNILPSEQELVKQKKEQDRLREEQEQELIRQQKLQKEREKQEEQDRLDKEQQLEKERKEEEIIKTDSEQEEEEEILSPSKKQEKQEKNDGDRFITALLNKTPASVGAAKGYSLNIQANPESQFSTKTEKPAEIVNIFKYGSIDIDFSEIFGEVEDLQGFIMWTVTGFGVEERDYDDYPVLHSKDTYLVFNVSNEQKDSKLYNIHIWYGKETTLDKRGTAVMMAIQLSTHLGGAVNHFTEEQGRESELFTKYFFSDDMNGIKYKSGGADSDFFITKQLEGTKKVYLYKFEIPPVELDSCASISVRRMALSRKLIQDSSNDISWLLLNNNNSTIYIKFGTKSNLDNKVLIREFSKEIETYLSKKLKIMELNDEKEFCKLIKQLKTKEYRDKSFEYSEEDETIVNLYKTCIKSTGKLGLEQIAEEYPLYYKALSKDEVYILDCTTDIFVWCPKGISRKKVAAAKECAKVFYKEYERPAWAEIRCISSGNEPPLFKRQFKGWPLPKLELSQCVDSFKMAAKRSNISSDKFYYDFHYINFTCRDEVILPIYENLPNDKVDVYGVTLPDLQFFRLEPEEKCHFYEEDCFMVMVTSVKEPSPYAVNQNDITQTVIYWWEGVTADNRGFAMFLMGLYPIIANKFEEKGQARPSVYCITQRKEPSHFLKAFDETLIIHKGSRFDDPEICHKVYQFINEGPNTYIQQLDQNSVILNSYNVYFIRSAIEQRITIWKGQNTFTPYEELEAFAQRLDEEFQVEFYEQGQECKNFWDMLPGVKNPNPMDIDLSNDSLFKFYLSPESQVKMTRINRKYPSDLKSTECCLLDSPDVLYVWIGSNCSSSLENIVLIFVKDYCKYYSIPEESIQKVIQYNEPIEFKLRFNAWDRKEEWVDPHESRQCQVALQKTLLYRKQYEEEQQLFKEYLEYAYSLSDEDELEDFETWTLIKKGYLEISEDGFAVPVSSPQPNGFNINGHNDNDTSPPLSASSTSISPAPLLNGKNSKQDFSNVSNIVQSPKNNGLPPLPKSSKKKKFFGLFKK</sequence>
<feature type="compositionally biased region" description="Basic residues" evidence="1">
    <location>
        <begin position="1439"/>
        <end position="1451"/>
    </location>
</feature>
<feature type="domain" description="Gelsolin-like" evidence="2">
    <location>
        <begin position="846"/>
        <end position="914"/>
    </location>
</feature>
<feature type="compositionally biased region" description="Basic residues" evidence="1">
    <location>
        <begin position="1"/>
        <end position="11"/>
    </location>
</feature>
<evidence type="ECO:0000313" key="4">
    <source>
        <dbReference type="Proteomes" id="UP000001064"/>
    </source>
</evidence>
<feature type="compositionally biased region" description="Basic and acidic residues" evidence="1">
    <location>
        <begin position="115"/>
        <end position="176"/>
    </location>
</feature>
<feature type="region of interest" description="Disordered" evidence="1">
    <location>
        <begin position="294"/>
        <end position="313"/>
    </location>
</feature>
<dbReference type="InParanoid" id="F1A3D7"/>
<gene>
    <name evidence="3" type="ORF">DICPUDRAFT_95982</name>
</gene>
<proteinExistence type="predicted"/>
<dbReference type="GO" id="GO:0051016">
    <property type="term" value="P:barbed-end actin filament capping"/>
    <property type="evidence" value="ECO:0000318"/>
    <property type="project" value="GO_Central"/>
</dbReference>
<reference evidence="4" key="1">
    <citation type="journal article" date="2011" name="Genome Biol.">
        <title>Comparative genomics of the social amoebae Dictyostelium discoideum and Dictyostelium purpureum.</title>
        <authorList>
            <consortium name="US DOE Joint Genome Institute (JGI-PGF)"/>
            <person name="Sucgang R."/>
            <person name="Kuo A."/>
            <person name="Tian X."/>
            <person name="Salerno W."/>
            <person name="Parikh A."/>
            <person name="Feasley C.L."/>
            <person name="Dalin E."/>
            <person name="Tu H."/>
            <person name="Huang E."/>
            <person name="Barry K."/>
            <person name="Lindquist E."/>
            <person name="Shapiro H."/>
            <person name="Bruce D."/>
            <person name="Schmutz J."/>
            <person name="Salamov A."/>
            <person name="Fey P."/>
            <person name="Gaudet P."/>
            <person name="Anjard C."/>
            <person name="Babu M.M."/>
            <person name="Basu S."/>
            <person name="Bushmanova Y."/>
            <person name="van der Wel H."/>
            <person name="Katoh-Kurasawa M."/>
            <person name="Dinh C."/>
            <person name="Coutinho P.M."/>
            <person name="Saito T."/>
            <person name="Elias M."/>
            <person name="Schaap P."/>
            <person name="Kay R.R."/>
            <person name="Henrissat B."/>
            <person name="Eichinger L."/>
            <person name="Rivero F."/>
            <person name="Putnam N.H."/>
            <person name="West C.M."/>
            <person name="Loomis W.F."/>
            <person name="Chisholm R.L."/>
            <person name="Shaulsky G."/>
            <person name="Strassmann J.E."/>
            <person name="Queller D.C."/>
            <person name="Kuspa A."/>
            <person name="Grigoriev I.V."/>
        </authorList>
    </citation>
    <scope>NUCLEOTIDE SEQUENCE [LARGE SCALE GENOMIC DNA]</scope>
    <source>
        <strain evidence="4">QSDP1</strain>
    </source>
</reference>
<dbReference type="InterPro" id="IPR007123">
    <property type="entry name" value="Gelsolin-like_dom"/>
</dbReference>
<dbReference type="GO" id="GO:0005737">
    <property type="term" value="C:cytoplasm"/>
    <property type="evidence" value="ECO:0000318"/>
    <property type="project" value="GO_Central"/>
</dbReference>
<dbReference type="KEGG" id="dpp:DICPUDRAFT_95982"/>
<dbReference type="PANTHER" id="PTHR11977:SF112">
    <property type="entry name" value="GELSOLIN-RELATED PROTEIN"/>
    <property type="match status" value="1"/>
</dbReference>
<dbReference type="GO" id="GO:0005546">
    <property type="term" value="F:phosphatidylinositol-4,5-bisphosphate binding"/>
    <property type="evidence" value="ECO:0000318"/>
    <property type="project" value="GO_Central"/>
</dbReference>
<dbReference type="GO" id="GO:0015629">
    <property type="term" value="C:actin cytoskeleton"/>
    <property type="evidence" value="ECO:0000318"/>
    <property type="project" value="GO_Central"/>
</dbReference>
<evidence type="ECO:0000259" key="2">
    <source>
        <dbReference type="Pfam" id="PF00626"/>
    </source>
</evidence>